<proteinExistence type="inferred from homology"/>
<dbReference type="InterPro" id="IPR047817">
    <property type="entry name" value="ABC2_TM_bact-type"/>
</dbReference>
<keyword evidence="3 7" id="KW-1003">Cell membrane</keyword>
<evidence type="ECO:0000256" key="6">
    <source>
        <dbReference type="ARBA" id="ARBA00023136"/>
    </source>
</evidence>
<evidence type="ECO:0000256" key="5">
    <source>
        <dbReference type="ARBA" id="ARBA00022989"/>
    </source>
</evidence>
<dbReference type="InterPro" id="IPR013525">
    <property type="entry name" value="ABC2_TM"/>
</dbReference>
<feature type="transmembrane region" description="Helical" evidence="7">
    <location>
        <begin position="194"/>
        <end position="214"/>
    </location>
</feature>
<evidence type="ECO:0000313" key="9">
    <source>
        <dbReference type="EMBL" id="MBD8500895.1"/>
    </source>
</evidence>
<keyword evidence="4 7" id="KW-0812">Transmembrane</keyword>
<dbReference type="RefSeq" id="WP_192027117.1">
    <property type="nucleotide sequence ID" value="NZ_JACYTN010000031.1"/>
</dbReference>
<gene>
    <name evidence="9" type="ORF">IFO66_21640</name>
</gene>
<dbReference type="InterPro" id="IPR051328">
    <property type="entry name" value="T7SS_ABC-Transporter"/>
</dbReference>
<protein>
    <recommendedName>
        <fullName evidence="7">Transport permease protein</fullName>
    </recommendedName>
</protein>
<evidence type="ECO:0000313" key="10">
    <source>
        <dbReference type="Proteomes" id="UP000634529"/>
    </source>
</evidence>
<dbReference type="Pfam" id="PF01061">
    <property type="entry name" value="ABC2_membrane"/>
    <property type="match status" value="1"/>
</dbReference>
<keyword evidence="6 7" id="KW-0472">Membrane</keyword>
<evidence type="ECO:0000256" key="4">
    <source>
        <dbReference type="ARBA" id="ARBA00022692"/>
    </source>
</evidence>
<dbReference type="EMBL" id="JACYTN010000031">
    <property type="protein sequence ID" value="MBD8500895.1"/>
    <property type="molecule type" value="Genomic_DNA"/>
</dbReference>
<comment type="subcellular location">
    <subcellularLocation>
        <location evidence="1 7">Cell membrane</location>
        <topology evidence="1 7">Multi-pass membrane protein</topology>
    </subcellularLocation>
</comment>
<keyword evidence="5 7" id="KW-1133">Transmembrane helix</keyword>
<evidence type="ECO:0000256" key="2">
    <source>
        <dbReference type="ARBA" id="ARBA00007783"/>
    </source>
</evidence>
<feature type="transmembrane region" description="Helical" evidence="7">
    <location>
        <begin position="81"/>
        <end position="101"/>
    </location>
</feature>
<sequence>MNKTNALPPTAPDHSLFSRESKSLASPNAVTAVRIFVWRTWKHTSNNLFAYGMDVVLSPVLTLFIFTYLFGGAIAGSTTEYLQYFLPGFLLLTILPMTVYSGTTLCQDIVKGVYNRFRTMPFWQPATMIGSVVMDSLRYTSAALVSFGVGMLLGFRPEGGALGAMMALLFIVCFAFSVSWIFSMMGVLVKKPETVSGTSMMLMYPLLFASNILVDSDTMPDWMGVIVELNPISIAATTARGLMHGTASTGDIAAGVGVCLLLLLLFVPLTIHFYMKKVK</sequence>
<dbReference type="PANTHER" id="PTHR43077">
    <property type="entry name" value="TRANSPORT PERMEASE YVFS-RELATED"/>
    <property type="match status" value="1"/>
</dbReference>
<name>A0ABR9B3H0_9BACL</name>
<dbReference type="Proteomes" id="UP000634529">
    <property type="component" value="Unassembled WGS sequence"/>
</dbReference>
<dbReference type="PIRSF" id="PIRSF006648">
    <property type="entry name" value="DrrB"/>
    <property type="match status" value="1"/>
</dbReference>
<comment type="caution">
    <text evidence="9">The sequence shown here is derived from an EMBL/GenBank/DDBJ whole genome shotgun (WGS) entry which is preliminary data.</text>
</comment>
<feature type="transmembrane region" description="Helical" evidence="7">
    <location>
        <begin position="161"/>
        <end position="182"/>
    </location>
</feature>
<keyword evidence="7" id="KW-0813">Transport</keyword>
<feature type="transmembrane region" description="Helical" evidence="7">
    <location>
        <begin position="48"/>
        <end position="69"/>
    </location>
</feature>
<feature type="transmembrane region" description="Helical" evidence="7">
    <location>
        <begin position="137"/>
        <end position="155"/>
    </location>
</feature>
<dbReference type="PROSITE" id="PS51012">
    <property type="entry name" value="ABC_TM2"/>
    <property type="match status" value="1"/>
</dbReference>
<feature type="domain" description="ABC transmembrane type-2" evidence="8">
    <location>
        <begin position="50"/>
        <end position="277"/>
    </location>
</feature>
<reference evidence="9 10" key="1">
    <citation type="submission" date="2020-09" db="EMBL/GenBank/DDBJ databases">
        <title>Paenibacillus sp. CAU 1523 isolated from sand of Haeundae Beach.</title>
        <authorList>
            <person name="Kim W."/>
        </authorList>
    </citation>
    <scope>NUCLEOTIDE SEQUENCE [LARGE SCALE GENOMIC DNA]</scope>
    <source>
        <strain evidence="9 10">CAU 1523</strain>
    </source>
</reference>
<dbReference type="InterPro" id="IPR000412">
    <property type="entry name" value="ABC_2_transport"/>
</dbReference>
<evidence type="ECO:0000256" key="1">
    <source>
        <dbReference type="ARBA" id="ARBA00004651"/>
    </source>
</evidence>
<evidence type="ECO:0000259" key="8">
    <source>
        <dbReference type="PROSITE" id="PS51012"/>
    </source>
</evidence>
<keyword evidence="10" id="KW-1185">Reference proteome</keyword>
<dbReference type="PANTHER" id="PTHR43077:SF8">
    <property type="entry name" value="DOXORUBICIN RESISTANCE ABC TRANSPORTER PERMEASE PROTEIN DRRB"/>
    <property type="match status" value="1"/>
</dbReference>
<evidence type="ECO:0000256" key="3">
    <source>
        <dbReference type="ARBA" id="ARBA00022475"/>
    </source>
</evidence>
<comment type="similarity">
    <text evidence="2 7">Belongs to the ABC-2 integral membrane protein family.</text>
</comment>
<organism evidence="9 10">
    <name type="scientific">Paenibacillus arenosi</name>
    <dbReference type="NCBI Taxonomy" id="2774142"/>
    <lineage>
        <taxon>Bacteria</taxon>
        <taxon>Bacillati</taxon>
        <taxon>Bacillota</taxon>
        <taxon>Bacilli</taxon>
        <taxon>Bacillales</taxon>
        <taxon>Paenibacillaceae</taxon>
        <taxon>Paenibacillus</taxon>
    </lineage>
</organism>
<accession>A0ABR9B3H0</accession>
<feature type="transmembrane region" description="Helical" evidence="7">
    <location>
        <begin position="252"/>
        <end position="275"/>
    </location>
</feature>
<evidence type="ECO:0000256" key="7">
    <source>
        <dbReference type="RuleBase" id="RU361157"/>
    </source>
</evidence>